<dbReference type="EMBL" id="KQ087271">
    <property type="protein sequence ID" value="KLT39092.1"/>
    <property type="molecule type" value="Genomic_DNA"/>
</dbReference>
<accession>A0A0J0XDE8</accession>
<dbReference type="AlphaFoldDB" id="A0A0J0XDE8"/>
<dbReference type="Proteomes" id="UP000053611">
    <property type="component" value="Unassembled WGS sequence"/>
</dbReference>
<gene>
    <name evidence="1" type="ORF">CC85DRAFT_288916</name>
</gene>
<name>A0A0J0XDE8_9TREE</name>
<dbReference type="OrthoDB" id="4232400at2759"/>
<sequence length="101" mass="11061">MRRSFLLSFTHSLTLNAHSLPIVPSPSLILRRSIIMPASDGLAPPMASQTEKDIVKSYGGWTAFCLAYGCRPWDSESNDEAKAILKSMAREEDRAAAGHGR</sequence>
<dbReference type="GeneID" id="28985032"/>
<dbReference type="RefSeq" id="XP_018275583.1">
    <property type="nucleotide sequence ID" value="XM_018424429.1"/>
</dbReference>
<keyword evidence="2" id="KW-1185">Reference proteome</keyword>
<evidence type="ECO:0000313" key="1">
    <source>
        <dbReference type="EMBL" id="KLT39092.1"/>
    </source>
</evidence>
<organism evidence="1 2">
    <name type="scientific">Cutaneotrichosporon oleaginosum</name>
    <dbReference type="NCBI Taxonomy" id="879819"/>
    <lineage>
        <taxon>Eukaryota</taxon>
        <taxon>Fungi</taxon>
        <taxon>Dikarya</taxon>
        <taxon>Basidiomycota</taxon>
        <taxon>Agaricomycotina</taxon>
        <taxon>Tremellomycetes</taxon>
        <taxon>Trichosporonales</taxon>
        <taxon>Trichosporonaceae</taxon>
        <taxon>Cutaneotrichosporon</taxon>
    </lineage>
</organism>
<evidence type="ECO:0000313" key="2">
    <source>
        <dbReference type="Proteomes" id="UP000053611"/>
    </source>
</evidence>
<reference evidence="1 2" key="1">
    <citation type="submission" date="2015-03" db="EMBL/GenBank/DDBJ databases">
        <title>Genomics and transcriptomics of the oil-accumulating basidiomycete yeast T. oleaginosus allow insights into substrate utilization and the diverse evolutionary trajectories of mating systems in fungi.</title>
        <authorList>
            <consortium name="DOE Joint Genome Institute"/>
            <person name="Kourist R."/>
            <person name="Kracht O."/>
            <person name="Bracharz F."/>
            <person name="Lipzen A."/>
            <person name="Nolan M."/>
            <person name="Ohm R."/>
            <person name="Grigoriev I."/>
            <person name="Sun S."/>
            <person name="Heitman J."/>
            <person name="Bruck T."/>
            <person name="Nowrousian M."/>
        </authorList>
    </citation>
    <scope>NUCLEOTIDE SEQUENCE [LARGE SCALE GENOMIC DNA]</scope>
    <source>
        <strain evidence="1 2">IBC0246</strain>
    </source>
</reference>
<protein>
    <submittedName>
        <fullName evidence="1">Uncharacterized protein</fullName>
    </submittedName>
</protein>
<proteinExistence type="predicted"/>